<sequence>MESCSENPSAQEKIPAEEKVSSEENSIVDDLQSLTKAKIGDGKIEEAIQMADCLIEMEPKELDWPLLKAHLRAPEGEHPIVRSLFKEVLKRDPYNMIALHRFFVASFELRADDGGG</sequence>
<feature type="region of interest" description="Disordered" evidence="1">
    <location>
        <begin position="1"/>
        <end position="26"/>
    </location>
</feature>
<proteinExistence type="predicted"/>
<dbReference type="Proteomes" id="UP001341840">
    <property type="component" value="Unassembled WGS sequence"/>
</dbReference>
<evidence type="ECO:0000313" key="2">
    <source>
        <dbReference type="EMBL" id="MED6124015.1"/>
    </source>
</evidence>
<protein>
    <submittedName>
        <fullName evidence="2">Uncharacterized protein</fullName>
    </submittedName>
</protein>
<comment type="caution">
    <text evidence="2">The sequence shown here is derived from an EMBL/GenBank/DDBJ whole genome shotgun (WGS) entry which is preliminary data.</text>
</comment>
<evidence type="ECO:0000256" key="1">
    <source>
        <dbReference type="SAM" id="MobiDB-lite"/>
    </source>
</evidence>
<dbReference type="EMBL" id="JASCZI010030634">
    <property type="protein sequence ID" value="MED6124015.1"/>
    <property type="molecule type" value="Genomic_DNA"/>
</dbReference>
<accession>A0ABU6RJB4</accession>
<reference evidence="2 3" key="1">
    <citation type="journal article" date="2023" name="Plants (Basel)">
        <title>Bridging the Gap: Combining Genomics and Transcriptomics Approaches to Understand Stylosanthes scabra, an Orphan Legume from the Brazilian Caatinga.</title>
        <authorList>
            <person name="Ferreira-Neto J.R.C."/>
            <person name="da Silva M.D."/>
            <person name="Binneck E."/>
            <person name="de Melo N.F."/>
            <person name="da Silva R.H."/>
            <person name="de Melo A.L.T.M."/>
            <person name="Pandolfi V."/>
            <person name="Bustamante F.O."/>
            <person name="Brasileiro-Vidal A.C."/>
            <person name="Benko-Iseppon A.M."/>
        </authorList>
    </citation>
    <scope>NUCLEOTIDE SEQUENCE [LARGE SCALE GENOMIC DNA]</scope>
    <source>
        <tissue evidence="2">Leaves</tissue>
    </source>
</reference>
<organism evidence="2 3">
    <name type="scientific">Stylosanthes scabra</name>
    <dbReference type="NCBI Taxonomy" id="79078"/>
    <lineage>
        <taxon>Eukaryota</taxon>
        <taxon>Viridiplantae</taxon>
        <taxon>Streptophyta</taxon>
        <taxon>Embryophyta</taxon>
        <taxon>Tracheophyta</taxon>
        <taxon>Spermatophyta</taxon>
        <taxon>Magnoliopsida</taxon>
        <taxon>eudicotyledons</taxon>
        <taxon>Gunneridae</taxon>
        <taxon>Pentapetalae</taxon>
        <taxon>rosids</taxon>
        <taxon>fabids</taxon>
        <taxon>Fabales</taxon>
        <taxon>Fabaceae</taxon>
        <taxon>Papilionoideae</taxon>
        <taxon>50 kb inversion clade</taxon>
        <taxon>dalbergioids sensu lato</taxon>
        <taxon>Dalbergieae</taxon>
        <taxon>Pterocarpus clade</taxon>
        <taxon>Stylosanthes</taxon>
    </lineage>
</organism>
<keyword evidence="3" id="KW-1185">Reference proteome</keyword>
<gene>
    <name evidence="2" type="ORF">PIB30_055083</name>
</gene>
<dbReference type="InterPro" id="IPR011990">
    <property type="entry name" value="TPR-like_helical_dom_sf"/>
</dbReference>
<dbReference type="SUPFAM" id="SSF48452">
    <property type="entry name" value="TPR-like"/>
    <property type="match status" value="1"/>
</dbReference>
<feature type="compositionally biased region" description="Polar residues" evidence="1">
    <location>
        <begin position="1"/>
        <end position="10"/>
    </location>
</feature>
<evidence type="ECO:0000313" key="3">
    <source>
        <dbReference type="Proteomes" id="UP001341840"/>
    </source>
</evidence>
<name>A0ABU6RJB4_9FABA</name>